<dbReference type="Proteomes" id="UP001165541">
    <property type="component" value="Unassembled WGS sequence"/>
</dbReference>
<evidence type="ECO:0000313" key="2">
    <source>
        <dbReference type="Proteomes" id="UP001165541"/>
    </source>
</evidence>
<comment type="caution">
    <text evidence="1">The sequence shown here is derived from an EMBL/GenBank/DDBJ whole genome shotgun (WGS) entry which is preliminary data.</text>
</comment>
<sequence>MLLLQALVLALDFTQPLQLGHLLLLHRLHLAHQFAVAHLLAPLRQHERVNAQGLGHVLDQHARLIAHLHGLELELDAVAIDLLRSWSSQSTLPFALGESVNQTDASSTSPRWEYEGTSPVLQRRQSAPRLVVASSSI</sequence>
<keyword evidence="2" id="KW-1185">Reference proteome</keyword>
<dbReference type="EMBL" id="JAMKFE010000013">
    <property type="protein sequence ID" value="MCM5681575.1"/>
    <property type="molecule type" value="Genomic_DNA"/>
</dbReference>
<proteinExistence type="predicted"/>
<reference evidence="1" key="1">
    <citation type="submission" date="2022-05" db="EMBL/GenBank/DDBJ databases">
        <title>Schlegelella sp. nov., isolated from mangrove soil.</title>
        <authorList>
            <person name="Liu Y."/>
            <person name="Ge X."/>
            <person name="Liu W."/>
        </authorList>
    </citation>
    <scope>NUCLEOTIDE SEQUENCE</scope>
    <source>
        <strain evidence="1">S2-27</strain>
    </source>
</reference>
<accession>A0ABT0YS53</accession>
<evidence type="ECO:0008006" key="3">
    <source>
        <dbReference type="Google" id="ProtNLM"/>
    </source>
</evidence>
<protein>
    <recommendedName>
        <fullName evidence="3">Secreted protein</fullName>
    </recommendedName>
</protein>
<gene>
    <name evidence="1" type="ORF">M8A51_18780</name>
</gene>
<organism evidence="1 2">
    <name type="scientific">Caldimonas mangrovi</name>
    <dbReference type="NCBI Taxonomy" id="2944811"/>
    <lineage>
        <taxon>Bacteria</taxon>
        <taxon>Pseudomonadati</taxon>
        <taxon>Pseudomonadota</taxon>
        <taxon>Betaproteobacteria</taxon>
        <taxon>Burkholderiales</taxon>
        <taxon>Sphaerotilaceae</taxon>
        <taxon>Caldimonas</taxon>
    </lineage>
</organism>
<evidence type="ECO:0000313" key="1">
    <source>
        <dbReference type="EMBL" id="MCM5681575.1"/>
    </source>
</evidence>
<name>A0ABT0YS53_9BURK</name>